<dbReference type="InterPro" id="IPR046196">
    <property type="entry name" value="DUF6228"/>
</dbReference>
<gene>
    <name evidence="1" type="ORF">Ga0074812_1399</name>
</gene>
<reference evidence="2" key="1">
    <citation type="submission" date="2015-11" db="EMBL/GenBank/DDBJ databases">
        <authorList>
            <person name="Varghese N."/>
        </authorList>
    </citation>
    <scope>NUCLEOTIDE SEQUENCE [LARGE SCALE GENOMIC DNA]</scope>
    <source>
        <strain evidence="2">DSM 45899</strain>
    </source>
</reference>
<dbReference type="Pfam" id="PF19739">
    <property type="entry name" value="DUF6228"/>
    <property type="match status" value="1"/>
</dbReference>
<evidence type="ECO:0000313" key="1">
    <source>
        <dbReference type="EMBL" id="CUU60376.1"/>
    </source>
</evidence>
<protein>
    <submittedName>
        <fullName evidence="1">Uncharacterized protein</fullName>
    </submittedName>
</protein>
<name>A0A0S4R027_9ACTN</name>
<organism evidence="1 2">
    <name type="scientific">Parafrankia irregularis</name>
    <dbReference type="NCBI Taxonomy" id="795642"/>
    <lineage>
        <taxon>Bacteria</taxon>
        <taxon>Bacillati</taxon>
        <taxon>Actinomycetota</taxon>
        <taxon>Actinomycetes</taxon>
        <taxon>Frankiales</taxon>
        <taxon>Frankiaceae</taxon>
        <taxon>Parafrankia</taxon>
    </lineage>
</organism>
<dbReference type="Proteomes" id="UP000198802">
    <property type="component" value="Unassembled WGS sequence"/>
</dbReference>
<dbReference type="EMBL" id="FAOZ01000039">
    <property type="protein sequence ID" value="CUU60376.1"/>
    <property type="molecule type" value="Genomic_DNA"/>
</dbReference>
<sequence>MSTVLDLFAAPGHTPVISNGGNGLQVPALFCRFVPTRLCTFASTPTADMLRLHAYPSGVSLIEVGSGRVELDVRGAAGSPDARVRLFDWAREDEYHVVFGVEAADAGVQARVETVGVTVWDKLDDFFDGLAQDFRGWDGERVWTNNHLVVAATFNRGGHVRVSWTLRADVFNNGWECTVSTVVEGGEEMTALAADLRAFLGQG</sequence>
<keyword evidence="2" id="KW-1185">Reference proteome</keyword>
<proteinExistence type="predicted"/>
<evidence type="ECO:0000313" key="2">
    <source>
        <dbReference type="Proteomes" id="UP000198802"/>
    </source>
</evidence>
<dbReference type="AlphaFoldDB" id="A0A0S4R027"/>
<accession>A0A0S4R027</accession>